<dbReference type="RefSeq" id="WP_238394587.1">
    <property type="nucleotide sequence ID" value="NZ_OCND01000001.1"/>
</dbReference>
<reference evidence="4 5" key="1">
    <citation type="submission" date="2017-09" db="EMBL/GenBank/DDBJ databases">
        <authorList>
            <person name="Ehlers B."/>
            <person name="Leendertz F.H."/>
        </authorList>
    </citation>
    <scope>NUCLEOTIDE SEQUENCE [LARGE SCALE GENOMIC DNA]</scope>
    <source>
        <strain evidence="4 5">CGMCC 1.10978</strain>
    </source>
</reference>
<dbReference type="InterPro" id="IPR036565">
    <property type="entry name" value="Mur-like_cat_sf"/>
</dbReference>
<feature type="domain" description="Mur ligase C-terminal" evidence="1">
    <location>
        <begin position="614"/>
        <end position="742"/>
    </location>
</feature>
<dbReference type="AlphaFoldDB" id="A0A286CVS2"/>
<dbReference type="InterPro" id="IPR013221">
    <property type="entry name" value="Mur_ligase_cen"/>
</dbReference>
<keyword evidence="5" id="KW-1185">Reference proteome</keyword>
<dbReference type="InterPro" id="IPR047216">
    <property type="entry name" value="Endonuclease_DUF559_bact"/>
</dbReference>
<evidence type="ECO:0000259" key="2">
    <source>
        <dbReference type="Pfam" id="PF04480"/>
    </source>
</evidence>
<feature type="domain" description="DUF559" evidence="2">
    <location>
        <begin position="150"/>
        <end position="255"/>
    </location>
</feature>
<evidence type="ECO:0000313" key="4">
    <source>
        <dbReference type="EMBL" id="SOD50493.1"/>
    </source>
</evidence>
<dbReference type="InterPro" id="IPR007569">
    <property type="entry name" value="DUF559"/>
</dbReference>
<dbReference type="CDD" id="cd01038">
    <property type="entry name" value="Endonuclease_DUF559"/>
    <property type="match status" value="1"/>
</dbReference>
<dbReference type="SUPFAM" id="SSF52980">
    <property type="entry name" value="Restriction endonuclease-like"/>
    <property type="match status" value="1"/>
</dbReference>
<dbReference type="Gene3D" id="3.40.1190.10">
    <property type="entry name" value="Mur-like, catalytic domain"/>
    <property type="match status" value="1"/>
</dbReference>
<dbReference type="GO" id="GO:0016881">
    <property type="term" value="F:acid-amino acid ligase activity"/>
    <property type="evidence" value="ECO:0007669"/>
    <property type="project" value="InterPro"/>
</dbReference>
<dbReference type="Gene3D" id="3.90.190.20">
    <property type="entry name" value="Mur ligase, C-terminal domain"/>
    <property type="match status" value="1"/>
</dbReference>
<gene>
    <name evidence="4" type="ORF">SAMN06296416_101149</name>
</gene>
<dbReference type="InterPro" id="IPR004101">
    <property type="entry name" value="Mur_ligase_C"/>
</dbReference>
<accession>A0A286CVS2</accession>
<evidence type="ECO:0000259" key="1">
    <source>
        <dbReference type="Pfam" id="PF02875"/>
    </source>
</evidence>
<dbReference type="InterPro" id="IPR036615">
    <property type="entry name" value="Mur_ligase_C_dom_sf"/>
</dbReference>
<dbReference type="SUPFAM" id="SSF53244">
    <property type="entry name" value="MurD-like peptide ligases, peptide-binding domain"/>
    <property type="match status" value="1"/>
</dbReference>
<dbReference type="EMBL" id="OCND01000001">
    <property type="protein sequence ID" value="SOD50493.1"/>
    <property type="molecule type" value="Genomic_DNA"/>
</dbReference>
<organism evidence="4 5">
    <name type="scientific">Pseudoxanthomonas wuyuanensis</name>
    <dbReference type="NCBI Taxonomy" id="1073196"/>
    <lineage>
        <taxon>Bacteria</taxon>
        <taxon>Pseudomonadati</taxon>
        <taxon>Pseudomonadota</taxon>
        <taxon>Gammaproteobacteria</taxon>
        <taxon>Lysobacterales</taxon>
        <taxon>Lysobacteraceae</taxon>
        <taxon>Pseudoxanthomonas</taxon>
    </lineage>
</organism>
<proteinExistence type="predicted"/>
<dbReference type="PANTHER" id="PTHR23135:SF18">
    <property type="entry name" value="CYANOPHYCIN SYNTHETASE"/>
    <property type="match status" value="1"/>
</dbReference>
<dbReference type="SUPFAM" id="SSF53623">
    <property type="entry name" value="MurD-like peptide ligases, catalytic domain"/>
    <property type="match status" value="1"/>
</dbReference>
<dbReference type="Pfam" id="PF08245">
    <property type="entry name" value="Mur_ligase_M"/>
    <property type="match status" value="1"/>
</dbReference>
<dbReference type="Pfam" id="PF02875">
    <property type="entry name" value="Mur_ligase_C"/>
    <property type="match status" value="1"/>
</dbReference>
<dbReference type="GO" id="GO:0005524">
    <property type="term" value="F:ATP binding"/>
    <property type="evidence" value="ECO:0007669"/>
    <property type="project" value="InterPro"/>
</dbReference>
<name>A0A286CVS2_9GAMM</name>
<dbReference type="PANTHER" id="PTHR23135">
    <property type="entry name" value="MUR LIGASE FAMILY MEMBER"/>
    <property type="match status" value="1"/>
</dbReference>
<feature type="domain" description="Mur ligase central" evidence="3">
    <location>
        <begin position="377"/>
        <end position="587"/>
    </location>
</feature>
<dbReference type="InterPro" id="IPR011335">
    <property type="entry name" value="Restrct_endonuc-II-like"/>
</dbReference>
<protein>
    <submittedName>
        <fullName evidence="4">UDP-N-acetylmuramyl tripeptide synthase</fullName>
    </submittedName>
</protein>
<evidence type="ECO:0000259" key="3">
    <source>
        <dbReference type="Pfam" id="PF08245"/>
    </source>
</evidence>
<evidence type="ECO:0000313" key="5">
    <source>
        <dbReference type="Proteomes" id="UP000219374"/>
    </source>
</evidence>
<dbReference type="Proteomes" id="UP000219374">
    <property type="component" value="Unassembled WGS sequence"/>
</dbReference>
<dbReference type="Pfam" id="PF04480">
    <property type="entry name" value="DUF559"/>
    <property type="match status" value="1"/>
</dbReference>
<sequence>MAPEPFTDSRRLTGCNVYFAGTGAALETARGLAFGDDALARWQANIAAVRAALGWPETDTVIRRHASGASLAFAAPLDQLYTATEVNEWAWWSASLDSDANPDSQVSAGEISASVVPFSHWEKVAEGRMREEAQSSNATFRKKLPFDQETKDFIRQLRENSTQPEQLLWSFLRDRRLHDQKFCRQESLGPYVLDFYCHELKLAIELDGGQHNEPQPLVNDAKRDAFVASQGVMTLRYWNHDVLARTEDVLFDISHRVLALVKGDAATGEPIPSSAVWAPSPKGRREEQMLYHAPGHAAVWDTDCALRTLRLAAAAEALPQLIALQQQAATHQVAFLADDDELSLGEGVGSRSWFIDGLPAPSSVPWRDLHDIPTALVTGSNGKTTTVRLLAAMARAHGWRTAHSCTDGVYFEGQPLEAGDFSGPTGARTALRHPQAQAAVLETARGGLLRRGLAVCRANVAVVTNIAVDHFGEYGVHTLQDLARVKLTVARAIDAGGLLVLNADDAVLREQAPTLACPIGWFALDFDHPLLRSQRDSGGAACGVRDGTLCLHANGSTFALGQAAAMPIALGGRAGYNIANIAAAALAGYALGIAPGTLAATLMRFGASGADNPGRLQHWRFGALQVYVDYAHNPDGLRGLLRAVDASGRPGRMAIMLGHAGNREDADLRAVASVAASARPEQVVLKDIAGYERGRAAGEVAAIMRAQLLADGVADAAIATCLDEVEAARIPLAWARDGDLLVLPIHEMDARDRVTALLDRMQAIGWQAGDPLPSADGAGAA</sequence>
<dbReference type="Gene3D" id="3.40.960.10">
    <property type="entry name" value="VSR Endonuclease"/>
    <property type="match status" value="1"/>
</dbReference>